<keyword evidence="4" id="KW-1185">Reference proteome</keyword>
<feature type="chain" id="PRO_5045083320" evidence="2">
    <location>
        <begin position="27"/>
        <end position="91"/>
    </location>
</feature>
<gene>
    <name evidence="3" type="ORF">V6N12_053595</name>
</gene>
<comment type="caution">
    <text evidence="3">The sequence shown here is derived from an EMBL/GenBank/DDBJ whole genome shotgun (WGS) entry which is preliminary data.</text>
</comment>
<evidence type="ECO:0000313" key="3">
    <source>
        <dbReference type="EMBL" id="KAK8532149.1"/>
    </source>
</evidence>
<feature type="region of interest" description="Disordered" evidence="1">
    <location>
        <begin position="54"/>
        <end position="91"/>
    </location>
</feature>
<keyword evidence="2" id="KW-0732">Signal</keyword>
<evidence type="ECO:0000256" key="2">
    <source>
        <dbReference type="SAM" id="SignalP"/>
    </source>
</evidence>
<evidence type="ECO:0000256" key="1">
    <source>
        <dbReference type="SAM" id="MobiDB-lite"/>
    </source>
</evidence>
<dbReference type="Proteomes" id="UP001472677">
    <property type="component" value="Unassembled WGS sequence"/>
</dbReference>
<organism evidence="3 4">
    <name type="scientific">Hibiscus sabdariffa</name>
    <name type="common">roselle</name>
    <dbReference type="NCBI Taxonomy" id="183260"/>
    <lineage>
        <taxon>Eukaryota</taxon>
        <taxon>Viridiplantae</taxon>
        <taxon>Streptophyta</taxon>
        <taxon>Embryophyta</taxon>
        <taxon>Tracheophyta</taxon>
        <taxon>Spermatophyta</taxon>
        <taxon>Magnoliopsida</taxon>
        <taxon>eudicotyledons</taxon>
        <taxon>Gunneridae</taxon>
        <taxon>Pentapetalae</taxon>
        <taxon>rosids</taxon>
        <taxon>malvids</taxon>
        <taxon>Malvales</taxon>
        <taxon>Malvaceae</taxon>
        <taxon>Malvoideae</taxon>
        <taxon>Hibiscus</taxon>
    </lineage>
</organism>
<dbReference type="PROSITE" id="PS51257">
    <property type="entry name" value="PROKAR_LIPOPROTEIN"/>
    <property type="match status" value="1"/>
</dbReference>
<name>A0ABR2D8U6_9ROSI</name>
<sequence>MEKTGFKVVLIVVFLGFSCLLISCVAVPATRSIESNTELLPASVQDLLAQNVRKSGETEEIAEDYLSTQDYPRTGASTKHDPRDPLPLPDL</sequence>
<accession>A0ABR2D8U6</accession>
<feature type="signal peptide" evidence="2">
    <location>
        <begin position="1"/>
        <end position="26"/>
    </location>
</feature>
<protein>
    <submittedName>
        <fullName evidence="3">Uncharacterized protein</fullName>
    </submittedName>
</protein>
<evidence type="ECO:0000313" key="4">
    <source>
        <dbReference type="Proteomes" id="UP001472677"/>
    </source>
</evidence>
<feature type="compositionally biased region" description="Polar residues" evidence="1">
    <location>
        <begin position="66"/>
        <end position="77"/>
    </location>
</feature>
<dbReference type="EMBL" id="JBBPBM010000034">
    <property type="protein sequence ID" value="KAK8532149.1"/>
    <property type="molecule type" value="Genomic_DNA"/>
</dbReference>
<proteinExistence type="predicted"/>
<reference evidence="3 4" key="1">
    <citation type="journal article" date="2024" name="G3 (Bethesda)">
        <title>Genome assembly of Hibiscus sabdariffa L. provides insights into metabolisms of medicinal natural products.</title>
        <authorList>
            <person name="Kim T."/>
        </authorList>
    </citation>
    <scope>NUCLEOTIDE SEQUENCE [LARGE SCALE GENOMIC DNA]</scope>
    <source>
        <strain evidence="3">TK-2024</strain>
        <tissue evidence="3">Old leaves</tissue>
    </source>
</reference>